<dbReference type="GO" id="GO:0097711">
    <property type="term" value="P:ciliary basal body-plasma membrane docking"/>
    <property type="evidence" value="ECO:0007669"/>
    <property type="project" value="TreeGrafter"/>
</dbReference>
<gene>
    <name evidence="10" type="ORF">CLF_103705</name>
</gene>
<keyword evidence="3" id="KW-0963">Cytoplasm</keyword>
<dbReference type="PANTHER" id="PTHR18879:SF20">
    <property type="entry name" value="CENTROSOMAL PROTEIN OF 290 KDA"/>
    <property type="match status" value="1"/>
</dbReference>
<feature type="compositionally biased region" description="Basic and acidic residues" evidence="9">
    <location>
        <begin position="263"/>
        <end position="276"/>
    </location>
</feature>
<feature type="region of interest" description="Disordered" evidence="9">
    <location>
        <begin position="257"/>
        <end position="276"/>
    </location>
</feature>
<protein>
    <submittedName>
        <fullName evidence="10">Centrosomal protein of 290 kDa</fullName>
    </submittedName>
</protein>
<feature type="coiled-coil region" evidence="8">
    <location>
        <begin position="1023"/>
        <end position="1077"/>
    </location>
</feature>
<reference evidence="10" key="1">
    <citation type="journal article" date="2011" name="Genome Biol.">
        <title>The draft genome of the carcinogenic human liver fluke Clonorchis sinensis.</title>
        <authorList>
            <person name="Wang X."/>
            <person name="Chen W."/>
            <person name="Huang Y."/>
            <person name="Sun J."/>
            <person name="Men J."/>
            <person name="Liu H."/>
            <person name="Luo F."/>
            <person name="Guo L."/>
            <person name="Lv X."/>
            <person name="Deng C."/>
            <person name="Zhou C."/>
            <person name="Fan Y."/>
            <person name="Li X."/>
            <person name="Huang L."/>
            <person name="Hu Y."/>
            <person name="Liang C."/>
            <person name="Hu X."/>
            <person name="Xu J."/>
            <person name="Yu X."/>
        </authorList>
    </citation>
    <scope>NUCLEOTIDE SEQUENCE [LARGE SCALE GENOMIC DNA]</scope>
    <source>
        <strain evidence="10">Henan</strain>
    </source>
</reference>
<evidence type="ECO:0000256" key="7">
    <source>
        <dbReference type="ARBA" id="ARBA00023273"/>
    </source>
</evidence>
<feature type="coiled-coil region" evidence="8">
    <location>
        <begin position="662"/>
        <end position="696"/>
    </location>
</feature>
<feature type="compositionally biased region" description="Polar residues" evidence="9">
    <location>
        <begin position="1093"/>
        <end position="1103"/>
    </location>
</feature>
<keyword evidence="4" id="KW-0970">Cilium biogenesis/degradation</keyword>
<evidence type="ECO:0000256" key="4">
    <source>
        <dbReference type="ARBA" id="ARBA00022794"/>
    </source>
</evidence>
<dbReference type="Proteomes" id="UP000008909">
    <property type="component" value="Unassembled WGS sequence"/>
</dbReference>
<proteinExistence type="predicted"/>
<dbReference type="InterPro" id="IPR026201">
    <property type="entry name" value="Cep290"/>
</dbReference>
<feature type="coiled-coil region" evidence="8">
    <location>
        <begin position="59"/>
        <end position="86"/>
    </location>
</feature>
<feature type="coiled-coil region" evidence="8">
    <location>
        <begin position="914"/>
        <end position="941"/>
    </location>
</feature>
<keyword evidence="7" id="KW-0966">Cell projection</keyword>
<dbReference type="PANTHER" id="PTHR18879">
    <property type="entry name" value="CENTROSOMAL PROTEIN OF 290 KDA"/>
    <property type="match status" value="1"/>
</dbReference>
<dbReference type="GO" id="GO:0034451">
    <property type="term" value="C:centriolar satellite"/>
    <property type="evidence" value="ECO:0007669"/>
    <property type="project" value="TreeGrafter"/>
</dbReference>
<evidence type="ECO:0000256" key="1">
    <source>
        <dbReference type="ARBA" id="ARBA00004120"/>
    </source>
</evidence>
<evidence type="ECO:0000256" key="5">
    <source>
        <dbReference type="ARBA" id="ARBA00023054"/>
    </source>
</evidence>
<keyword evidence="6" id="KW-0206">Cytoskeleton</keyword>
<feature type="region of interest" description="Disordered" evidence="9">
    <location>
        <begin position="1078"/>
        <end position="1114"/>
    </location>
</feature>
<name>G7YA89_CLOSI</name>
<dbReference type="GO" id="GO:0035869">
    <property type="term" value="C:ciliary transition zone"/>
    <property type="evidence" value="ECO:0007669"/>
    <property type="project" value="TreeGrafter"/>
</dbReference>
<evidence type="ECO:0000256" key="2">
    <source>
        <dbReference type="ARBA" id="ARBA00004300"/>
    </source>
</evidence>
<dbReference type="EMBL" id="DF142992">
    <property type="protein sequence ID" value="GAA49873.1"/>
    <property type="molecule type" value="Genomic_DNA"/>
</dbReference>
<evidence type="ECO:0000256" key="3">
    <source>
        <dbReference type="ARBA" id="ARBA00022490"/>
    </source>
</evidence>
<feature type="coiled-coil region" evidence="8">
    <location>
        <begin position="529"/>
        <end position="563"/>
    </location>
</feature>
<evidence type="ECO:0000256" key="9">
    <source>
        <dbReference type="SAM" id="MobiDB-lite"/>
    </source>
</evidence>
<organism evidence="10 11">
    <name type="scientific">Clonorchis sinensis</name>
    <name type="common">Chinese liver fluke</name>
    <dbReference type="NCBI Taxonomy" id="79923"/>
    <lineage>
        <taxon>Eukaryota</taxon>
        <taxon>Metazoa</taxon>
        <taxon>Spiralia</taxon>
        <taxon>Lophotrochozoa</taxon>
        <taxon>Platyhelminthes</taxon>
        <taxon>Trematoda</taxon>
        <taxon>Digenea</taxon>
        <taxon>Opisthorchiida</taxon>
        <taxon>Opisthorchiata</taxon>
        <taxon>Opisthorchiidae</taxon>
        <taxon>Clonorchis</taxon>
    </lineage>
</organism>
<feature type="coiled-coil region" evidence="8">
    <location>
        <begin position="733"/>
        <end position="800"/>
    </location>
</feature>
<evidence type="ECO:0000313" key="11">
    <source>
        <dbReference type="Proteomes" id="UP000008909"/>
    </source>
</evidence>
<dbReference type="GO" id="GO:1905515">
    <property type="term" value="P:non-motile cilium assembly"/>
    <property type="evidence" value="ECO:0007669"/>
    <property type="project" value="TreeGrafter"/>
</dbReference>
<keyword evidence="11" id="KW-1185">Reference proteome</keyword>
<evidence type="ECO:0000256" key="6">
    <source>
        <dbReference type="ARBA" id="ARBA00023212"/>
    </source>
</evidence>
<dbReference type="GO" id="GO:1905349">
    <property type="term" value="P:ciliary transition zone assembly"/>
    <property type="evidence" value="ECO:0007669"/>
    <property type="project" value="TreeGrafter"/>
</dbReference>
<dbReference type="AlphaFoldDB" id="G7YA89"/>
<reference key="2">
    <citation type="submission" date="2011-10" db="EMBL/GenBank/DDBJ databases">
        <title>The genome and transcriptome sequence of Clonorchis sinensis provide insights into the carcinogenic liver fluke.</title>
        <authorList>
            <person name="Wang X."/>
            <person name="Huang Y."/>
            <person name="Chen W."/>
            <person name="Liu H."/>
            <person name="Guo L."/>
            <person name="Chen Y."/>
            <person name="Luo F."/>
            <person name="Zhou W."/>
            <person name="Sun J."/>
            <person name="Mao Q."/>
            <person name="Liang P."/>
            <person name="Zhou C."/>
            <person name="Tian Y."/>
            <person name="Men J."/>
            <person name="Lv X."/>
            <person name="Huang L."/>
            <person name="Zhou J."/>
            <person name="Hu Y."/>
            <person name="Li R."/>
            <person name="Zhang F."/>
            <person name="Lei H."/>
            <person name="Li X."/>
            <person name="Hu X."/>
            <person name="Liang C."/>
            <person name="Xu J."/>
            <person name="Wu Z."/>
            <person name="Yu X."/>
        </authorList>
    </citation>
    <scope>NUCLEOTIDE SEQUENCE</scope>
    <source>
        <strain>Henan</strain>
    </source>
</reference>
<accession>G7YA89</accession>
<evidence type="ECO:0000313" key="10">
    <source>
        <dbReference type="EMBL" id="GAA49873.1"/>
    </source>
</evidence>
<keyword evidence="5 8" id="KW-0175">Coiled coil</keyword>
<feature type="coiled-coil region" evidence="8">
    <location>
        <begin position="588"/>
        <end position="625"/>
    </location>
</feature>
<comment type="subcellular location">
    <subcellularLocation>
        <location evidence="1">Cytoplasm</location>
        <location evidence="1">Cytoskeleton</location>
        <location evidence="1">Cilium basal body</location>
    </subcellularLocation>
    <subcellularLocation>
        <location evidence="2">Cytoplasm</location>
        <location evidence="2">Cytoskeleton</location>
        <location evidence="2">Microtubule organizing center</location>
        <location evidence="2">Centrosome</location>
    </subcellularLocation>
</comment>
<feature type="coiled-coil region" evidence="8">
    <location>
        <begin position="341"/>
        <end position="396"/>
    </location>
</feature>
<evidence type="ECO:0000256" key="8">
    <source>
        <dbReference type="SAM" id="Coils"/>
    </source>
</evidence>
<feature type="coiled-coil region" evidence="8">
    <location>
        <begin position="851"/>
        <end position="888"/>
    </location>
</feature>
<sequence>MLEDIRFSPDKVLTRLEENLNLLLFDLSDQKRTIDHFDLAVGEYRPTLFVCRHRNCGFYEDFQKERKDWATEKQKLKEEIEKLHVRTAESKVYKEELIKLQNAFTSTSEDGNAEIRFRLGELSRELTMQRVNELALLRRYAGSQEVEVVLREEIRKLKNRLVQVESMAQMCLSYYSRCTEMASFQIDTLQKQLDICISREEYDRLADEYETLSTKCREILCQSFNSSEGDKGTFTAGADFEKLRQEYELLANQWTAKTQASTPEHDWKSKEPLENKPGELRKFNKRGLEEQLLQVFNKVWRFTEHLVQKNQKLEQKLSMQMRRKELAPNSEPTKAVPDSVHQTWEKRSRVLERENLKLQHENEQLKEVAVISLAQLQNAEQQQATRDLELESLRKQLVELEAKDDGTAKMVRLHRMITQLQISESNAVANLTAEQTKNNRLQSLVIKLQQRLVAKDADLGKLHEKLRCGEITHREAVQVLNPPTRTVPNDSHPTTKADPYSIVHLDGSGGDPHSIASMQEQLLEARWTADKVKMLMSNIQEKNDFLERRNAEFVRELQNVVNQNAPVTNNEDSAGESAVLAPGVQTTLELLQKRLVDKEESLEKAKELVRQVYEANVNVNQLRKKEMEEIQTQLNHKISETIRQLSTTVENGATKPRKDSAAPVLMQRLQQLELALEEQNEAIIRQSERSKSMQQESQLWKLQFQQLQVHAQQDRKTLEDSYKQKLRKLFLAYRQLRSDVEERDKKIDELQTELAHWKQEARKSPSMMQRQMNERLKAELTEKNKQLQTLSRALVETRRELISQAEEAVLAATQSPRRKSLKNKEKPESLKEADIADQAILQIDQSHLVVITNLNQRAEELELKCRQLQAEVKQVKKLQEKREQIHKTEQADRERLLADIHLLKTQIASKSSAVDQLQSQLESVSVELERTTRENISLREQLNKFAVLQPQLDNPDLYYEQSEKQYAEQVEHTGASRRSGPILESAALNSSQQMQDSDAHNRIINDRIKYLEQELLDRGFTSLAKLKMDRDMQNDRLRLIQENIARKSELEAAREEIPQLKKRVNELQTLVDKLKNQKTDGEMVQNPDESMKSLDSITGSNARKTGVGEKTTREMEETIMRLKRVLRRTVAENEKLKQLSMSSPQVKKAGLQMNAAKVSALSRVAQAPAGPNNHQLSTKEI</sequence>